<keyword evidence="20" id="KW-1133">Transmembrane helix</keyword>
<evidence type="ECO:0000256" key="16">
    <source>
        <dbReference type="ARBA" id="ARBA00023014"/>
    </source>
</evidence>
<evidence type="ECO:0000256" key="20">
    <source>
        <dbReference type="SAM" id="Phobius"/>
    </source>
</evidence>
<comment type="function">
    <text evidence="17">Member of the two-component regulatory system NreB/NreC involved in the control of dissimilatory nitrate/nitrite reduction in response to oxygen. NreB functions as a direct oxygen sensor histidine kinase which is autophosphorylated, in the absence of oxygen, probably at the conserved histidine residue, and transfers its phosphate group probably to a conserved aspartate residue of NreC. NreB/NreC activates the expression of the nitrate (narGHJI) and nitrite (nir) reductase operons, as well as the putative nitrate transporter gene narT.</text>
</comment>
<evidence type="ECO:0000259" key="21">
    <source>
        <dbReference type="PROSITE" id="PS50109"/>
    </source>
</evidence>
<evidence type="ECO:0000256" key="2">
    <source>
        <dbReference type="ARBA" id="ARBA00001966"/>
    </source>
</evidence>
<evidence type="ECO:0000256" key="18">
    <source>
        <dbReference type="ARBA" id="ARBA00030800"/>
    </source>
</evidence>
<evidence type="ECO:0000313" key="24">
    <source>
        <dbReference type="Proteomes" id="UP000184031"/>
    </source>
</evidence>
<dbReference type="InterPro" id="IPR003594">
    <property type="entry name" value="HATPase_dom"/>
</dbReference>
<evidence type="ECO:0000256" key="14">
    <source>
        <dbReference type="ARBA" id="ARBA00023004"/>
    </source>
</evidence>
<dbReference type="PROSITE" id="PS50005">
    <property type="entry name" value="TPR"/>
    <property type="match status" value="2"/>
</dbReference>
<dbReference type="PANTHER" id="PTHR24421">
    <property type="entry name" value="NITRATE/NITRITE SENSOR PROTEIN NARX-RELATED"/>
    <property type="match status" value="1"/>
</dbReference>
<dbReference type="EMBL" id="FOKU01000002">
    <property type="protein sequence ID" value="SFB80792.1"/>
    <property type="molecule type" value="Genomic_DNA"/>
</dbReference>
<evidence type="ECO:0000256" key="11">
    <source>
        <dbReference type="ARBA" id="ARBA00022741"/>
    </source>
</evidence>
<keyword evidence="14" id="KW-0408">Iron</keyword>
<feature type="domain" description="Histidine kinase" evidence="21">
    <location>
        <begin position="511"/>
        <end position="598"/>
    </location>
</feature>
<dbReference type="Pfam" id="PF02518">
    <property type="entry name" value="HATPase_c"/>
    <property type="match status" value="1"/>
</dbReference>
<dbReference type="Gene3D" id="1.20.5.1930">
    <property type="match status" value="1"/>
</dbReference>
<reference evidence="23 24" key="1">
    <citation type="submission" date="2016-11" db="EMBL/GenBank/DDBJ databases">
        <authorList>
            <person name="Varghese N."/>
            <person name="Submissions S."/>
        </authorList>
    </citation>
    <scope>NUCLEOTIDE SEQUENCE [LARGE SCALE GENOMIC DNA]</scope>
    <source>
        <strain evidence="23 24">CGMCC 1.12174</strain>
        <strain evidence="22 25">DSM 26351</strain>
    </source>
</reference>
<keyword evidence="15" id="KW-0902">Two-component regulatory system</keyword>
<comment type="catalytic activity">
    <reaction evidence="1">
        <text>ATP + protein L-histidine = ADP + protein N-phospho-L-histidine.</text>
        <dbReference type="EC" id="2.7.13.3"/>
    </reaction>
</comment>
<dbReference type="GO" id="GO:0005524">
    <property type="term" value="F:ATP binding"/>
    <property type="evidence" value="ECO:0007669"/>
    <property type="project" value="UniProtKB-KW"/>
</dbReference>
<dbReference type="EMBL" id="FRAT01000002">
    <property type="protein sequence ID" value="SHK44112.1"/>
    <property type="molecule type" value="Genomic_DNA"/>
</dbReference>
<dbReference type="SUPFAM" id="SSF48452">
    <property type="entry name" value="TPR-like"/>
    <property type="match status" value="2"/>
</dbReference>
<keyword evidence="6" id="KW-0004">4Fe-4S</keyword>
<keyword evidence="13" id="KW-0067">ATP-binding</keyword>
<keyword evidence="16" id="KW-0411">Iron-sulfur</keyword>
<dbReference type="InterPro" id="IPR004358">
    <property type="entry name" value="Sig_transdc_His_kin-like_C"/>
</dbReference>
<dbReference type="GO" id="GO:0046983">
    <property type="term" value="F:protein dimerization activity"/>
    <property type="evidence" value="ECO:0007669"/>
    <property type="project" value="InterPro"/>
</dbReference>
<dbReference type="Gene3D" id="3.30.565.10">
    <property type="entry name" value="Histidine kinase-like ATPase, C-terminal domain"/>
    <property type="match status" value="1"/>
</dbReference>
<feature type="repeat" description="TPR" evidence="19">
    <location>
        <begin position="118"/>
        <end position="151"/>
    </location>
</feature>
<comment type="subcellular location">
    <subcellularLocation>
        <location evidence="3">Cytoplasm</location>
    </subcellularLocation>
</comment>
<dbReference type="Proteomes" id="UP000198940">
    <property type="component" value="Unassembled WGS sequence"/>
</dbReference>
<dbReference type="InterPro" id="IPR005467">
    <property type="entry name" value="His_kinase_dom"/>
</dbReference>
<dbReference type="PANTHER" id="PTHR24421:SF10">
    <property type="entry name" value="NITRATE_NITRITE SENSOR PROTEIN NARQ"/>
    <property type="match status" value="1"/>
</dbReference>
<evidence type="ECO:0000313" key="23">
    <source>
        <dbReference type="EMBL" id="SHK44112.1"/>
    </source>
</evidence>
<dbReference type="InterPro" id="IPR050482">
    <property type="entry name" value="Sensor_HK_TwoCompSys"/>
</dbReference>
<keyword evidence="12 23" id="KW-0418">Kinase</keyword>
<dbReference type="InterPro" id="IPR011712">
    <property type="entry name" value="Sig_transdc_His_kin_sub3_dim/P"/>
</dbReference>
<dbReference type="PROSITE" id="PS50293">
    <property type="entry name" value="TPR_REGION"/>
    <property type="match status" value="1"/>
</dbReference>
<dbReference type="InterPro" id="IPR036890">
    <property type="entry name" value="HATPase_C_sf"/>
</dbReference>
<keyword evidence="10" id="KW-0479">Metal-binding</keyword>
<dbReference type="GO" id="GO:0005737">
    <property type="term" value="C:cytoplasm"/>
    <property type="evidence" value="ECO:0007669"/>
    <property type="project" value="UniProtKB-SubCell"/>
</dbReference>
<dbReference type="InterPro" id="IPR011990">
    <property type="entry name" value="TPR-like_helical_dom_sf"/>
</dbReference>
<dbReference type="GO" id="GO:0051539">
    <property type="term" value="F:4 iron, 4 sulfur cluster binding"/>
    <property type="evidence" value="ECO:0007669"/>
    <property type="project" value="UniProtKB-KW"/>
</dbReference>
<evidence type="ECO:0000313" key="22">
    <source>
        <dbReference type="EMBL" id="SFB80792.1"/>
    </source>
</evidence>
<dbReference type="PRINTS" id="PR00344">
    <property type="entry name" value="BCTRLSENSOR"/>
</dbReference>
<dbReference type="SUPFAM" id="SSF55874">
    <property type="entry name" value="ATPase domain of HSP90 chaperone/DNA topoisomerase II/histidine kinase"/>
    <property type="match status" value="1"/>
</dbReference>
<evidence type="ECO:0000256" key="4">
    <source>
        <dbReference type="ARBA" id="ARBA00012438"/>
    </source>
</evidence>
<evidence type="ECO:0000256" key="3">
    <source>
        <dbReference type="ARBA" id="ARBA00004496"/>
    </source>
</evidence>
<dbReference type="GO" id="GO:0016020">
    <property type="term" value="C:membrane"/>
    <property type="evidence" value="ECO:0007669"/>
    <property type="project" value="InterPro"/>
</dbReference>
<dbReference type="RefSeq" id="WP_072877779.1">
    <property type="nucleotide sequence ID" value="NZ_FOKU01000002.1"/>
</dbReference>
<evidence type="ECO:0000256" key="6">
    <source>
        <dbReference type="ARBA" id="ARBA00022485"/>
    </source>
</evidence>
<dbReference type="SMART" id="SM00387">
    <property type="entry name" value="HATPase_c"/>
    <property type="match status" value="1"/>
</dbReference>
<keyword evidence="20" id="KW-0812">Transmembrane</keyword>
<evidence type="ECO:0000256" key="5">
    <source>
        <dbReference type="ARBA" id="ARBA00017322"/>
    </source>
</evidence>
<feature type="transmembrane region" description="Helical" evidence="20">
    <location>
        <begin position="342"/>
        <end position="361"/>
    </location>
</feature>
<name>A0A1M6SH79_9FLAO</name>
<dbReference type="SMART" id="SM00028">
    <property type="entry name" value="TPR"/>
    <property type="match status" value="3"/>
</dbReference>
<evidence type="ECO:0000256" key="15">
    <source>
        <dbReference type="ARBA" id="ARBA00023012"/>
    </source>
</evidence>
<keyword evidence="20" id="KW-0472">Membrane</keyword>
<evidence type="ECO:0000256" key="9">
    <source>
        <dbReference type="ARBA" id="ARBA00022679"/>
    </source>
</evidence>
<evidence type="ECO:0000256" key="19">
    <source>
        <dbReference type="PROSITE-ProRule" id="PRU00339"/>
    </source>
</evidence>
<dbReference type="GO" id="GO:0000155">
    <property type="term" value="F:phosphorelay sensor kinase activity"/>
    <property type="evidence" value="ECO:0007669"/>
    <property type="project" value="InterPro"/>
</dbReference>
<dbReference type="PROSITE" id="PS50109">
    <property type="entry name" value="HIS_KIN"/>
    <property type="match status" value="1"/>
</dbReference>
<dbReference type="EC" id="2.7.13.3" evidence="4"/>
<keyword evidence="11" id="KW-0547">Nucleotide-binding</keyword>
<comment type="cofactor">
    <cofactor evidence="2">
        <name>[4Fe-4S] cluster</name>
        <dbReference type="ChEBI" id="CHEBI:49883"/>
    </cofactor>
</comment>
<dbReference type="AlphaFoldDB" id="A0A1M6SH79"/>
<keyword evidence="19" id="KW-0802">TPR repeat</keyword>
<protein>
    <recommendedName>
        <fullName evidence="5">Oxygen sensor histidine kinase NreB</fullName>
        <ecNumber evidence="4">2.7.13.3</ecNumber>
    </recommendedName>
    <alternativeName>
        <fullName evidence="18">Nitrogen regulation protein B</fullName>
    </alternativeName>
</protein>
<sequence>MSKIAYQYLIVKDTSRFRALNNEAYELAVKIKDTFTLADIHWSNANLYKGLQVYDSAYYHYNEAYRHFENIDHQYYAAKMLYGMSFIKGRFRDYPGSEVLMVKAIEKYKGLDKYEALFGAYEHLGILYKELKEYDRALFYYNKALEYQGKIENSKLPEHAGFNNIALVYQYMGEYDKALGYFDRILEDDSLGIKDITHYARVLDNKAYCRLLSGDTTNIEQDLYKSLAIRDSLHNLEGLAVSNIHLSEYYMHQGDTVRARFHAREANRYASKVDNGRDYLASLQLLAKTDRAHGQVYLDRYIVFNDSLQDVDRRIQNKFTRIAYETDEYIAETKRLSQQKTLILIGALVLILIISLVYYIIVQKSRNEKLLLETEQQKANEQVYLLTLKQQTKLEEEKTRERNRIAQELHDGILGKLFGVRVDLGFLDIQGDETTLRQHELFLDELQKIEGEIREVSHKLNSDFNSSEIDFNAVLRQLLENKGRAGDFIYQLHVCENIGWGDINEVIKVNLYRIVQEALQNVIKYAKAQKVDLRFTLEKDILSVRIKDDGVGFNTKKQQKGIGMKNMKSRIQKLHGSFSVQSEIGKGTTLSFTIPTHQKL</sequence>
<evidence type="ECO:0000256" key="8">
    <source>
        <dbReference type="ARBA" id="ARBA00022553"/>
    </source>
</evidence>
<keyword evidence="8" id="KW-0597">Phosphoprotein</keyword>
<dbReference type="Proteomes" id="UP000184031">
    <property type="component" value="Unassembled WGS sequence"/>
</dbReference>
<evidence type="ECO:0000256" key="12">
    <source>
        <dbReference type="ARBA" id="ARBA00022777"/>
    </source>
</evidence>
<evidence type="ECO:0000256" key="17">
    <source>
        <dbReference type="ARBA" id="ARBA00024827"/>
    </source>
</evidence>
<dbReference type="Pfam" id="PF07730">
    <property type="entry name" value="HisKA_3"/>
    <property type="match status" value="1"/>
</dbReference>
<keyword evidence="25" id="KW-1185">Reference proteome</keyword>
<evidence type="ECO:0000313" key="25">
    <source>
        <dbReference type="Proteomes" id="UP000198940"/>
    </source>
</evidence>
<evidence type="ECO:0000256" key="10">
    <source>
        <dbReference type="ARBA" id="ARBA00022723"/>
    </source>
</evidence>
<evidence type="ECO:0000256" key="1">
    <source>
        <dbReference type="ARBA" id="ARBA00000085"/>
    </source>
</evidence>
<dbReference type="Pfam" id="PF13374">
    <property type="entry name" value="TPR_10"/>
    <property type="match status" value="1"/>
</dbReference>
<gene>
    <name evidence="22" type="ORF">SAMN04487891_102451</name>
    <name evidence="23" type="ORF">SAMN05216293_1131</name>
</gene>
<dbReference type="STRING" id="1055723.SAMN05216293_1131"/>
<accession>A0A1M6SH79</accession>
<dbReference type="GO" id="GO:0046872">
    <property type="term" value="F:metal ion binding"/>
    <property type="evidence" value="ECO:0007669"/>
    <property type="project" value="UniProtKB-KW"/>
</dbReference>
<feature type="repeat" description="TPR" evidence="19">
    <location>
        <begin position="159"/>
        <end position="192"/>
    </location>
</feature>
<proteinExistence type="predicted"/>
<dbReference type="CDD" id="cd16917">
    <property type="entry name" value="HATPase_UhpB-NarQ-NarX-like"/>
    <property type="match status" value="1"/>
</dbReference>
<evidence type="ECO:0000256" key="7">
    <source>
        <dbReference type="ARBA" id="ARBA00022490"/>
    </source>
</evidence>
<dbReference type="Gene3D" id="1.25.40.10">
    <property type="entry name" value="Tetratricopeptide repeat domain"/>
    <property type="match status" value="2"/>
</dbReference>
<dbReference type="InterPro" id="IPR019734">
    <property type="entry name" value="TPR_rpt"/>
</dbReference>
<keyword evidence="9" id="KW-0808">Transferase</keyword>
<organism evidence="23 24">
    <name type="scientific">Flagellimonas taeanensis</name>
    <dbReference type="NCBI Taxonomy" id="1005926"/>
    <lineage>
        <taxon>Bacteria</taxon>
        <taxon>Pseudomonadati</taxon>
        <taxon>Bacteroidota</taxon>
        <taxon>Flavobacteriia</taxon>
        <taxon>Flavobacteriales</taxon>
        <taxon>Flavobacteriaceae</taxon>
        <taxon>Flagellimonas</taxon>
    </lineage>
</organism>
<evidence type="ECO:0000256" key="13">
    <source>
        <dbReference type="ARBA" id="ARBA00022840"/>
    </source>
</evidence>
<comment type="caution">
    <text evidence="23">The sequence shown here is derived from an EMBL/GenBank/DDBJ whole genome shotgun (WGS) entry which is preliminary data.</text>
</comment>
<dbReference type="OrthoDB" id="9771112at2"/>
<keyword evidence="7" id="KW-0963">Cytoplasm</keyword>